<dbReference type="AlphaFoldDB" id="A0A7Y8KX78"/>
<dbReference type="Pfam" id="PF03401">
    <property type="entry name" value="TctC"/>
    <property type="match status" value="1"/>
</dbReference>
<proteinExistence type="inferred from homology"/>
<comment type="similarity">
    <text evidence="1">Belongs to the UPF0065 (bug) family.</text>
</comment>
<dbReference type="Gene3D" id="3.40.190.150">
    <property type="entry name" value="Bordetella uptake gene, domain 1"/>
    <property type="match status" value="1"/>
</dbReference>
<dbReference type="InterPro" id="IPR005064">
    <property type="entry name" value="BUG"/>
</dbReference>
<sequence>MDTGVPRKVGHAAHTARHFVECAQHRQPSGQTADFPVRGGVFCNGGEILHGALCAQTIRGSTAPRHCVALQKQLQKAINSKRPGDNMSINRRELISLAALGLGMAMGQPAMAQEWPARQPLRIIVPYPAGGNADSAARAIAEIVSTNIKQTVIIDNRPGASSIIGTEAVSRAPADGYTLGVVSDSHAINHAMAKLPKSADILGAKVPYDAVRNFVPVAGMIQVPLVLVVNPKVSARSVKDLVAMSTKAPGTNFGTMGTGSPWSIHMHQLNNLTKGAFVDVPYKGLAPAATDLLAGQIDTMVMPVHYAAQHIRAGKLVALATLGAQRHPMLPDVPTLAEAGYPGLSIANYLYFVAPAGTPQPVVDRLSREINAALRLPAMREKMITSGDPYPAEPSELSARLLRDIDAYGTVIQATVK</sequence>
<comment type="caution">
    <text evidence="2">The sequence shown here is derived from an EMBL/GenBank/DDBJ whole genome shotgun (WGS) entry which is preliminary data.</text>
</comment>
<keyword evidence="3" id="KW-1185">Reference proteome</keyword>
<dbReference type="InterPro" id="IPR042100">
    <property type="entry name" value="Bug_dom1"/>
</dbReference>
<dbReference type="Proteomes" id="UP000545507">
    <property type="component" value="Unassembled WGS sequence"/>
</dbReference>
<name>A0A7Y8KX78_9BURK</name>
<organism evidence="2 3">
    <name type="scientific">Hydrogenophaga aromaticivorans</name>
    <dbReference type="NCBI Taxonomy" id="2610898"/>
    <lineage>
        <taxon>Bacteria</taxon>
        <taxon>Pseudomonadati</taxon>
        <taxon>Pseudomonadota</taxon>
        <taxon>Betaproteobacteria</taxon>
        <taxon>Burkholderiales</taxon>
        <taxon>Comamonadaceae</taxon>
        <taxon>Hydrogenophaga</taxon>
    </lineage>
</organism>
<evidence type="ECO:0000313" key="3">
    <source>
        <dbReference type="Proteomes" id="UP000545507"/>
    </source>
</evidence>
<dbReference type="PANTHER" id="PTHR42928:SF5">
    <property type="entry name" value="BLR1237 PROTEIN"/>
    <property type="match status" value="1"/>
</dbReference>
<dbReference type="Gene3D" id="3.40.190.10">
    <property type="entry name" value="Periplasmic binding protein-like II"/>
    <property type="match status" value="1"/>
</dbReference>
<protein>
    <submittedName>
        <fullName evidence="2">Tripartite tricarboxylate transporter substrate binding protein</fullName>
    </submittedName>
</protein>
<gene>
    <name evidence="2" type="ORF">F3K02_13745</name>
</gene>
<accession>A0A7Y8KX78</accession>
<dbReference type="SUPFAM" id="SSF53850">
    <property type="entry name" value="Periplasmic binding protein-like II"/>
    <property type="match status" value="1"/>
</dbReference>
<evidence type="ECO:0000313" key="2">
    <source>
        <dbReference type="EMBL" id="NWF46305.1"/>
    </source>
</evidence>
<dbReference type="PANTHER" id="PTHR42928">
    <property type="entry name" value="TRICARBOXYLATE-BINDING PROTEIN"/>
    <property type="match status" value="1"/>
</dbReference>
<dbReference type="EMBL" id="VYGV01000012">
    <property type="protein sequence ID" value="NWF46305.1"/>
    <property type="molecule type" value="Genomic_DNA"/>
</dbReference>
<evidence type="ECO:0000256" key="1">
    <source>
        <dbReference type="ARBA" id="ARBA00006987"/>
    </source>
</evidence>
<reference evidence="2 3" key="1">
    <citation type="submission" date="2019-09" db="EMBL/GenBank/DDBJ databases">
        <title>Hydrogenophaga aromatica sp. nov., isolated from a para-xylene-degrading enrichment culture.</title>
        <authorList>
            <person name="Tancsics A."/>
            <person name="Banerjee S."/>
        </authorList>
    </citation>
    <scope>NUCLEOTIDE SEQUENCE [LARGE SCALE GENOMIC DNA]</scope>
    <source>
        <strain evidence="2 3">D2P1</strain>
    </source>
</reference>